<dbReference type="RefSeq" id="WP_046822402.1">
    <property type="nucleotide sequence ID" value="NZ_LBBT01000127.1"/>
</dbReference>
<organism evidence="1 2">
    <name type="scientific">Paraclostridium benzoelyticum</name>
    <dbReference type="NCBI Taxonomy" id="1629550"/>
    <lineage>
        <taxon>Bacteria</taxon>
        <taxon>Bacillati</taxon>
        <taxon>Bacillota</taxon>
        <taxon>Clostridia</taxon>
        <taxon>Peptostreptococcales</taxon>
        <taxon>Peptostreptococcaceae</taxon>
        <taxon>Paraclostridium</taxon>
    </lineage>
</organism>
<evidence type="ECO:0008006" key="3">
    <source>
        <dbReference type="Google" id="ProtNLM"/>
    </source>
</evidence>
<reference evidence="1 2" key="1">
    <citation type="submission" date="2015-04" db="EMBL/GenBank/DDBJ databases">
        <title>Microcin producing Clostridium sp. JC272T.</title>
        <authorList>
            <person name="Jyothsna T."/>
            <person name="Sasikala C."/>
            <person name="Ramana C."/>
        </authorList>
    </citation>
    <scope>NUCLEOTIDE SEQUENCE [LARGE SCALE GENOMIC DNA]</scope>
    <source>
        <strain evidence="1 2">JC272</strain>
    </source>
</reference>
<accession>A0A0M3DI63</accession>
<gene>
    <name evidence="1" type="ORF">VN21_05395</name>
</gene>
<evidence type="ECO:0000313" key="2">
    <source>
        <dbReference type="Proteomes" id="UP000034407"/>
    </source>
</evidence>
<dbReference type="InterPro" id="IPR011051">
    <property type="entry name" value="RmlC_Cupin_sf"/>
</dbReference>
<dbReference type="SUPFAM" id="SSF51182">
    <property type="entry name" value="RmlC-like cupins"/>
    <property type="match status" value="1"/>
</dbReference>
<name>A0A0M3DI63_9FIRM</name>
<dbReference type="AlphaFoldDB" id="A0A0M3DI63"/>
<dbReference type="InterPro" id="IPR014710">
    <property type="entry name" value="RmlC-like_jellyroll"/>
</dbReference>
<evidence type="ECO:0000313" key="1">
    <source>
        <dbReference type="EMBL" id="KKY02013.1"/>
    </source>
</evidence>
<sequence>MTCKIKIIKEQGQKINKWSGGITNQLYIYPENSSYEERNFKWRISSAIVELEKSEFTKLPNIKRKIMVLDGELLLSHQNHYDKKLEKFEVDSFSGDWNTISYGKATDFNLMTSKDCTGELRYINVKSEINLEPKINLNDNCYRYEFNCFYSLNGGFKIKLENGNILQAEQGDLAIVKFKKGFKENLTLINSKEEELNIIESIVYY</sequence>
<dbReference type="Gene3D" id="2.60.120.10">
    <property type="entry name" value="Jelly Rolls"/>
    <property type="match status" value="1"/>
</dbReference>
<dbReference type="PANTHER" id="PTHR37943">
    <property type="entry name" value="PROTEIN VES"/>
    <property type="match status" value="1"/>
</dbReference>
<keyword evidence="2" id="KW-1185">Reference proteome</keyword>
<dbReference type="PANTHER" id="PTHR37943:SF1">
    <property type="entry name" value="PROTEIN VES"/>
    <property type="match status" value="1"/>
</dbReference>
<dbReference type="PATRIC" id="fig|1629550.3.peg.560"/>
<protein>
    <recommendedName>
        <fullName evidence="3">HutD-family protein</fullName>
    </recommendedName>
</protein>
<dbReference type="Proteomes" id="UP000034407">
    <property type="component" value="Unassembled WGS sequence"/>
</dbReference>
<dbReference type="InterPro" id="IPR010282">
    <property type="entry name" value="Uncharacterised_HutD/Ves"/>
</dbReference>
<comment type="caution">
    <text evidence="1">The sequence shown here is derived from an EMBL/GenBank/DDBJ whole genome shotgun (WGS) entry which is preliminary data.</text>
</comment>
<dbReference type="EMBL" id="LBBT01000127">
    <property type="protein sequence ID" value="KKY02013.1"/>
    <property type="molecule type" value="Genomic_DNA"/>
</dbReference>
<proteinExistence type="predicted"/>
<dbReference type="Pfam" id="PF05962">
    <property type="entry name" value="HutD"/>
    <property type="match status" value="1"/>
</dbReference>